<proteinExistence type="inferred from homology"/>
<dbReference type="InterPro" id="IPR029063">
    <property type="entry name" value="SAM-dependent_MTases_sf"/>
</dbReference>
<name>A0A3P1WY16_9ACTN</name>
<dbReference type="Pfam" id="PF07669">
    <property type="entry name" value="Eco57I"/>
    <property type="match status" value="1"/>
</dbReference>
<gene>
    <name evidence="8" type="ORF">EII35_03565</name>
</gene>
<dbReference type="PANTHER" id="PTHR33841">
    <property type="entry name" value="DNA METHYLTRANSFERASE YEEA-RELATED"/>
    <property type="match status" value="1"/>
</dbReference>
<dbReference type="PANTHER" id="PTHR33841:SF5">
    <property type="entry name" value="DNA METHYLASE (MODIFICATION METHYLASE) (METHYLTRANSFERASE)-RELATED"/>
    <property type="match status" value="1"/>
</dbReference>
<evidence type="ECO:0000256" key="6">
    <source>
        <dbReference type="ARBA" id="ARBA00047942"/>
    </source>
</evidence>
<dbReference type="GO" id="GO:0003676">
    <property type="term" value="F:nucleic acid binding"/>
    <property type="evidence" value="ECO:0007669"/>
    <property type="project" value="InterPro"/>
</dbReference>
<evidence type="ECO:0000256" key="5">
    <source>
        <dbReference type="ARBA" id="ARBA00022691"/>
    </source>
</evidence>
<evidence type="ECO:0000259" key="7">
    <source>
        <dbReference type="Pfam" id="PF07669"/>
    </source>
</evidence>
<evidence type="ECO:0000256" key="2">
    <source>
        <dbReference type="ARBA" id="ARBA00011900"/>
    </source>
</evidence>
<keyword evidence="3 8" id="KW-0489">Methyltransferase</keyword>
<protein>
    <recommendedName>
        <fullName evidence="2">site-specific DNA-methyltransferase (adenine-specific)</fullName>
        <ecNumber evidence="2">2.1.1.72</ecNumber>
    </recommendedName>
</protein>
<evidence type="ECO:0000256" key="4">
    <source>
        <dbReference type="ARBA" id="ARBA00022679"/>
    </source>
</evidence>
<evidence type="ECO:0000313" key="9">
    <source>
        <dbReference type="Proteomes" id="UP000280935"/>
    </source>
</evidence>
<dbReference type="InterPro" id="IPR050953">
    <property type="entry name" value="N4_N6_ade-DNA_methylase"/>
</dbReference>
<dbReference type="OrthoDB" id="32195at2"/>
<keyword evidence="4 8" id="KW-0808">Transferase</keyword>
<organism evidence="8 9">
    <name type="scientific">Arachnia propionica</name>
    <dbReference type="NCBI Taxonomy" id="1750"/>
    <lineage>
        <taxon>Bacteria</taxon>
        <taxon>Bacillati</taxon>
        <taxon>Actinomycetota</taxon>
        <taxon>Actinomycetes</taxon>
        <taxon>Propionibacteriales</taxon>
        <taxon>Propionibacteriaceae</taxon>
        <taxon>Arachnia</taxon>
    </lineage>
</organism>
<evidence type="ECO:0000256" key="1">
    <source>
        <dbReference type="ARBA" id="ARBA00006594"/>
    </source>
</evidence>
<feature type="domain" description="Type II methyltransferase M.TaqI-like" evidence="7">
    <location>
        <begin position="182"/>
        <end position="277"/>
    </location>
</feature>
<dbReference type="InterPro" id="IPR002052">
    <property type="entry name" value="DNA_methylase_N6_adenine_CS"/>
</dbReference>
<dbReference type="Proteomes" id="UP000280935">
    <property type="component" value="Unassembled WGS sequence"/>
</dbReference>
<evidence type="ECO:0000256" key="3">
    <source>
        <dbReference type="ARBA" id="ARBA00022603"/>
    </source>
</evidence>
<accession>A0A3P1WY16</accession>
<dbReference type="AlphaFoldDB" id="A0A3P1WY16"/>
<dbReference type="EMBL" id="RQYT01000004">
    <property type="protein sequence ID" value="RRD50818.1"/>
    <property type="molecule type" value="Genomic_DNA"/>
</dbReference>
<dbReference type="Gene3D" id="3.40.50.150">
    <property type="entry name" value="Vaccinia Virus protein VP39"/>
    <property type="match status" value="1"/>
</dbReference>
<comment type="catalytic activity">
    <reaction evidence="6">
        <text>a 2'-deoxyadenosine in DNA + S-adenosyl-L-methionine = an N(6)-methyl-2'-deoxyadenosine in DNA + S-adenosyl-L-homocysteine + H(+)</text>
        <dbReference type="Rhea" id="RHEA:15197"/>
        <dbReference type="Rhea" id="RHEA-COMP:12418"/>
        <dbReference type="Rhea" id="RHEA-COMP:12419"/>
        <dbReference type="ChEBI" id="CHEBI:15378"/>
        <dbReference type="ChEBI" id="CHEBI:57856"/>
        <dbReference type="ChEBI" id="CHEBI:59789"/>
        <dbReference type="ChEBI" id="CHEBI:90615"/>
        <dbReference type="ChEBI" id="CHEBI:90616"/>
        <dbReference type="EC" id="2.1.1.72"/>
    </reaction>
</comment>
<dbReference type="EC" id="2.1.1.72" evidence="2"/>
<reference evidence="8 9" key="1">
    <citation type="submission" date="2018-11" db="EMBL/GenBank/DDBJ databases">
        <title>Genomes From Bacteria Associated with the Canine Oral Cavity: a Test Case for Automated Genome-Based Taxonomic Assignment.</title>
        <authorList>
            <person name="Coil D.A."/>
            <person name="Jospin G."/>
            <person name="Darling A.E."/>
            <person name="Wallis C."/>
            <person name="Davis I.J."/>
            <person name="Harris S."/>
            <person name="Eisen J.A."/>
            <person name="Holcombe L.J."/>
            <person name="O'Flynn C."/>
        </authorList>
    </citation>
    <scope>NUCLEOTIDE SEQUENCE [LARGE SCALE GENOMIC DNA]</scope>
    <source>
        <strain evidence="8 9">OH2822_COT-296</strain>
    </source>
</reference>
<dbReference type="CDD" id="cd02440">
    <property type="entry name" value="AdoMet_MTases"/>
    <property type="match status" value="1"/>
</dbReference>
<comment type="similarity">
    <text evidence="1">Belongs to the N(4)/N(6)-methyltransferase family.</text>
</comment>
<sequence length="544" mass="59238">MSRDISDSSAARHGRHLGRVRWLLRMSGLGCWSECFRRGVSGSRYHEAMLTTDLLSIAEAERVAALSWLDVNTQREFGQFFTPVAAARLIASMPRLPEAGMLRVLDPGAGSGVLAAALVSRALSERPGLSIEVLAVECDPAVLPSLRATLSACERAGGGRVQTNAVEADFILDSVGLEASLSLDGQFDLVIENPPYGKLAVSSTHRTAMRAAGVDAPNLYAAFLSLSVSALREGGQIVAITPRSFFNGPYFGAFRAHLLDSIALDRVHVFESRSTVFADTGVLQENVIFSGTRGATPSVVELSASRGHTDGMSSRAVAYEKVVFPDDPNRFIRLATDVDDTAVADVVISQPCTLMDIGVQVSTGRVVDFRSRHALSAVEQPEAVPLVYPANLRHGRVVWPREIRKPQWFRPSDDQDRRMLLPEGWYTVVKRFSAKEERRRIVASVWSPVDNPGEVAFENHLNVFHIGGNGLDEDLAKGMALWLNSSIVDKFFRTFSGHTQVNATDLRSLRFPTANALRELGRNVVSSQLGVDSLVKELIVACAS</sequence>
<dbReference type="PROSITE" id="PS00092">
    <property type="entry name" value="N6_MTASE"/>
    <property type="match status" value="1"/>
</dbReference>
<evidence type="ECO:0000313" key="8">
    <source>
        <dbReference type="EMBL" id="RRD50818.1"/>
    </source>
</evidence>
<dbReference type="PRINTS" id="PR00507">
    <property type="entry name" value="N12N6MTFRASE"/>
</dbReference>
<dbReference type="SUPFAM" id="SSF53335">
    <property type="entry name" value="S-adenosyl-L-methionine-dependent methyltransferases"/>
    <property type="match status" value="1"/>
</dbReference>
<dbReference type="GO" id="GO:0032259">
    <property type="term" value="P:methylation"/>
    <property type="evidence" value="ECO:0007669"/>
    <property type="project" value="UniProtKB-KW"/>
</dbReference>
<dbReference type="GO" id="GO:0006304">
    <property type="term" value="P:DNA modification"/>
    <property type="evidence" value="ECO:0007669"/>
    <property type="project" value="InterPro"/>
</dbReference>
<dbReference type="GO" id="GO:0009007">
    <property type="term" value="F:site-specific DNA-methyltransferase (adenine-specific) activity"/>
    <property type="evidence" value="ECO:0007669"/>
    <property type="project" value="UniProtKB-EC"/>
</dbReference>
<dbReference type="InterPro" id="IPR011639">
    <property type="entry name" value="MethylTrfase_TaqI-like_dom"/>
</dbReference>
<comment type="caution">
    <text evidence="8">The sequence shown here is derived from an EMBL/GenBank/DDBJ whole genome shotgun (WGS) entry which is preliminary data.</text>
</comment>
<keyword evidence="5" id="KW-0949">S-adenosyl-L-methionine</keyword>